<dbReference type="InterPro" id="IPR035398">
    <property type="entry name" value="Bac_rhamnosid_C"/>
</dbReference>
<evidence type="ECO:0008006" key="5">
    <source>
        <dbReference type="Google" id="ProtNLM"/>
    </source>
</evidence>
<dbReference type="Gene3D" id="2.60.420.10">
    <property type="entry name" value="Maltose phosphorylase, domain 3"/>
    <property type="match status" value="1"/>
</dbReference>
<dbReference type="Proteomes" id="UP000094313">
    <property type="component" value="Chromosome"/>
</dbReference>
<feature type="domain" description="Alpha-L-rhamnosidase six-hairpin glycosidase" evidence="1">
    <location>
        <begin position="13"/>
        <end position="278"/>
    </location>
</feature>
<dbReference type="Pfam" id="PF17389">
    <property type="entry name" value="Bac_rhamnosid6H"/>
    <property type="match status" value="1"/>
</dbReference>
<dbReference type="InterPro" id="IPR012341">
    <property type="entry name" value="6hp_glycosidase-like_sf"/>
</dbReference>
<dbReference type="KEGG" id="psty:BFS30_02165"/>
<dbReference type="InterPro" id="IPR035396">
    <property type="entry name" value="Bac_rhamnosid6H"/>
</dbReference>
<dbReference type="SUPFAM" id="SSF48208">
    <property type="entry name" value="Six-hairpin glycosidases"/>
    <property type="match status" value="1"/>
</dbReference>
<dbReference type="AlphaFoldDB" id="A0A1D7QBQ1"/>
<accession>A0A1D7QBQ1</accession>
<name>A0A1D7QBQ1_9SPHI</name>
<gene>
    <name evidence="3" type="ORF">BFS30_02165</name>
</gene>
<evidence type="ECO:0000259" key="1">
    <source>
        <dbReference type="Pfam" id="PF17389"/>
    </source>
</evidence>
<evidence type="ECO:0000259" key="2">
    <source>
        <dbReference type="Pfam" id="PF17390"/>
    </source>
</evidence>
<reference evidence="3 4" key="1">
    <citation type="submission" date="2016-08" db="EMBL/GenBank/DDBJ databases">
        <authorList>
            <person name="Seilhamer J.J."/>
        </authorList>
    </citation>
    <scope>NUCLEOTIDE SEQUENCE [LARGE SCALE GENOMIC DNA]</scope>
    <source>
        <strain evidence="3 4">DX4</strain>
    </source>
</reference>
<dbReference type="Gene3D" id="1.50.10.10">
    <property type="match status" value="1"/>
</dbReference>
<dbReference type="InterPro" id="IPR008928">
    <property type="entry name" value="6-hairpin_glycosidase_sf"/>
</dbReference>
<dbReference type="PANTHER" id="PTHR34987:SF2">
    <property type="entry name" value="B, PUTATIVE (AFU_ORTHOLOGUE AFUA_7G05040)-RELATED"/>
    <property type="match status" value="1"/>
</dbReference>
<dbReference type="Pfam" id="PF17390">
    <property type="entry name" value="Bac_rhamnosid_C"/>
    <property type="match status" value="1"/>
</dbReference>
<evidence type="ECO:0000313" key="3">
    <source>
        <dbReference type="EMBL" id="AOM76075.1"/>
    </source>
</evidence>
<sequence>MWTLGCRHIQYALAKISYDAPYHEQSQYTGETPIQALTALYLSGEEHLIKKVILDFYHSRSSGPSTSQYESGNRLKVIPTFSLFWVSMIYDYWMHRKDDIFITQFLPAIQGILDWHERQIKGDQETIGIMNWWTAIDFDKCNGWGNSLGSEGSKSAILSLQYAYTLEQAAKLFIAFGDPERAKRYTNLAENINNDIISSCFCNEKALIADSPEKLSYSQHANIWAILSNAVKDTKAKELMVNLLEDKSIQQTTFYYKFYLILALKKTGLHEHYYARLKPETPLLSTDLLKIPEELSANYSDRNEWGTQPNYDFLTTICGITPAAPAFERIRIQPVMGDLLEIEGSIKHPQGSIVVKYQRIGKTGIRADIDIPESLQGDFLWNNKILPLRGGKQMIEFSLVSELIPEY</sequence>
<dbReference type="PANTHER" id="PTHR34987">
    <property type="entry name" value="C, PUTATIVE (AFU_ORTHOLOGUE AFUA_3G02880)-RELATED"/>
    <property type="match status" value="1"/>
</dbReference>
<feature type="domain" description="Alpha-L-rhamnosidase C-terminal" evidence="2">
    <location>
        <begin position="319"/>
        <end position="374"/>
    </location>
</feature>
<keyword evidence="4" id="KW-1185">Reference proteome</keyword>
<organism evidence="3 4">
    <name type="scientific">Pedobacter steynii</name>
    <dbReference type="NCBI Taxonomy" id="430522"/>
    <lineage>
        <taxon>Bacteria</taxon>
        <taxon>Pseudomonadati</taxon>
        <taxon>Bacteroidota</taxon>
        <taxon>Sphingobacteriia</taxon>
        <taxon>Sphingobacteriales</taxon>
        <taxon>Sphingobacteriaceae</taxon>
        <taxon>Pedobacter</taxon>
    </lineage>
</organism>
<protein>
    <recommendedName>
        <fullName evidence="5">Alpha-L-rhamnosidase six-hairpin glycosidase domain-containing protein</fullName>
    </recommendedName>
</protein>
<proteinExistence type="predicted"/>
<dbReference type="GO" id="GO:0005975">
    <property type="term" value="P:carbohydrate metabolic process"/>
    <property type="evidence" value="ECO:0007669"/>
    <property type="project" value="InterPro"/>
</dbReference>
<evidence type="ECO:0000313" key="4">
    <source>
        <dbReference type="Proteomes" id="UP000094313"/>
    </source>
</evidence>
<dbReference type="EMBL" id="CP017141">
    <property type="protein sequence ID" value="AOM76075.1"/>
    <property type="molecule type" value="Genomic_DNA"/>
</dbReference>